<name>A0ABS5HS01_9RHOB</name>
<evidence type="ECO:0000313" key="2">
    <source>
        <dbReference type="EMBL" id="MBR9651752.1"/>
    </source>
</evidence>
<evidence type="ECO:0000313" key="3">
    <source>
        <dbReference type="Proteomes" id="UP001195941"/>
    </source>
</evidence>
<dbReference type="InterPro" id="IPR024690">
    <property type="entry name" value="CN_hydtase_beta_dom_C"/>
</dbReference>
<organism evidence="2 3">
    <name type="scientific">Thalassovita aquimarina</name>
    <dbReference type="NCBI Taxonomy" id="2785917"/>
    <lineage>
        <taxon>Bacteria</taxon>
        <taxon>Pseudomonadati</taxon>
        <taxon>Pseudomonadota</taxon>
        <taxon>Alphaproteobacteria</taxon>
        <taxon>Rhodobacterales</taxon>
        <taxon>Roseobacteraceae</taxon>
        <taxon>Thalassovita</taxon>
    </lineage>
</organism>
<dbReference type="Pfam" id="PF02211">
    <property type="entry name" value="NHase_beta_C"/>
    <property type="match status" value="1"/>
</dbReference>
<dbReference type="Proteomes" id="UP001195941">
    <property type="component" value="Unassembled WGS sequence"/>
</dbReference>
<gene>
    <name evidence="2" type="ORF">IT775_11525</name>
</gene>
<dbReference type="Gene3D" id="2.30.30.50">
    <property type="match status" value="1"/>
</dbReference>
<accession>A0ABS5HS01</accession>
<evidence type="ECO:0000259" key="1">
    <source>
        <dbReference type="Pfam" id="PF02211"/>
    </source>
</evidence>
<protein>
    <submittedName>
        <fullName evidence="2">Nitrile hydratase subunit beta</fullName>
    </submittedName>
</protein>
<feature type="domain" description="Nitrile hydratase beta subunit" evidence="1">
    <location>
        <begin position="15"/>
        <end position="99"/>
    </location>
</feature>
<dbReference type="EMBL" id="JADMKU010000009">
    <property type="protein sequence ID" value="MBR9651752.1"/>
    <property type="molecule type" value="Genomic_DNA"/>
</dbReference>
<keyword evidence="3" id="KW-1185">Reference proteome</keyword>
<comment type="caution">
    <text evidence="2">The sequence shown here is derived from an EMBL/GenBank/DDBJ whole genome shotgun (WGS) entry which is preliminary data.</text>
</comment>
<dbReference type="SUPFAM" id="SSF50090">
    <property type="entry name" value="Electron transport accessory proteins"/>
    <property type="match status" value="1"/>
</dbReference>
<sequence>MTSPSAARPMARRPVAERVRVKSMMPPGHVRAPAYLRGKTGVIERALGEFGNPEQLAYGLKAEKKPLYRVRFTMAELWGAEAENPEDTVDAEAYAHWLEEAPDAP</sequence>
<proteinExistence type="predicted"/>
<reference evidence="2 3" key="1">
    <citation type="journal article" date="2021" name="Arch. Microbiol.">
        <title>Thalassobius aquimarinus sp. nov., isolated from the Sea of Japan seashore.</title>
        <authorList>
            <person name="Kurilenko V.V."/>
            <person name="Romanenko L.A."/>
            <person name="Chernysheva N.Y."/>
            <person name="Velansky P.V."/>
            <person name="Tekutyeva L.A."/>
            <person name="Isaeva M.P."/>
            <person name="Mikhailov V.V."/>
        </authorList>
    </citation>
    <scope>NUCLEOTIDE SEQUENCE [LARGE SCALE GENOMIC DNA]</scope>
    <source>
        <strain evidence="2 3">KMM 8518</strain>
    </source>
</reference>
<dbReference type="InterPro" id="IPR008990">
    <property type="entry name" value="Elect_transpt_acc-like_dom_sf"/>
</dbReference>